<dbReference type="AlphaFoldDB" id="A0A550BXV7"/>
<accession>A0A550BXV7</accession>
<gene>
    <name evidence="1" type="ORF">BD626DRAFT_212665</name>
</gene>
<proteinExistence type="predicted"/>
<organism evidence="1 2">
    <name type="scientific">Schizophyllum amplum</name>
    <dbReference type="NCBI Taxonomy" id="97359"/>
    <lineage>
        <taxon>Eukaryota</taxon>
        <taxon>Fungi</taxon>
        <taxon>Dikarya</taxon>
        <taxon>Basidiomycota</taxon>
        <taxon>Agaricomycotina</taxon>
        <taxon>Agaricomycetes</taxon>
        <taxon>Agaricomycetidae</taxon>
        <taxon>Agaricales</taxon>
        <taxon>Schizophyllaceae</taxon>
        <taxon>Schizophyllum</taxon>
    </lineage>
</organism>
<dbReference type="OrthoDB" id="3054030at2759"/>
<name>A0A550BXV7_9AGAR</name>
<protein>
    <recommendedName>
        <fullName evidence="3">F-box domain-containing protein</fullName>
    </recommendedName>
</protein>
<dbReference type="Proteomes" id="UP000320762">
    <property type="component" value="Unassembled WGS sequence"/>
</dbReference>
<evidence type="ECO:0000313" key="2">
    <source>
        <dbReference type="Proteomes" id="UP000320762"/>
    </source>
</evidence>
<comment type="caution">
    <text evidence="1">The sequence shown here is derived from an EMBL/GenBank/DDBJ whole genome shotgun (WGS) entry which is preliminary data.</text>
</comment>
<keyword evidence="2" id="KW-1185">Reference proteome</keyword>
<evidence type="ECO:0000313" key="1">
    <source>
        <dbReference type="EMBL" id="TRM57382.1"/>
    </source>
</evidence>
<sequence>MTEILGLSSLPNELLIRISQEPHLNTRDLLNLCITNKRLLSLTVPSYLQRYGIACDASVVDVSGYTTAALHGLSLSTSLRALKRLRCVLNHGSQGVRLVRETRALARVVAILDHADDVDIDLSGFLCPQKAVDEWTALLGALLRDLVIGRKCSTLTVRRGGYVHASSEGGAQLWDARADEIVRMVSGMRDGPVKVPDESEKGTLRRLTIFGAPLLAQPPFMPFMDAALTSATLTHLTFDTLSLADPAWAPALAGIRLPSLTHLTLHACVLRFAALIRLLTTHAHSLQTLDLTDTTHPYGDAPAAEHVDMPVALRGLHTIMGLPSDPPVFAEHLLSDRPFSMPALAHLELVAAFGVAERQHVAPLNRILETLASAGAARRTSR</sequence>
<reference evidence="1 2" key="1">
    <citation type="journal article" date="2019" name="New Phytol.">
        <title>Comparative genomics reveals unique wood-decay strategies and fruiting body development in the Schizophyllaceae.</title>
        <authorList>
            <person name="Almasi E."/>
            <person name="Sahu N."/>
            <person name="Krizsan K."/>
            <person name="Balint B."/>
            <person name="Kovacs G.M."/>
            <person name="Kiss B."/>
            <person name="Cseklye J."/>
            <person name="Drula E."/>
            <person name="Henrissat B."/>
            <person name="Nagy I."/>
            <person name="Chovatia M."/>
            <person name="Adam C."/>
            <person name="LaButti K."/>
            <person name="Lipzen A."/>
            <person name="Riley R."/>
            <person name="Grigoriev I.V."/>
            <person name="Nagy L.G."/>
        </authorList>
    </citation>
    <scope>NUCLEOTIDE SEQUENCE [LARGE SCALE GENOMIC DNA]</scope>
    <source>
        <strain evidence="1 2">NL-1724</strain>
    </source>
</reference>
<dbReference type="EMBL" id="VDMD01000048">
    <property type="protein sequence ID" value="TRM57382.1"/>
    <property type="molecule type" value="Genomic_DNA"/>
</dbReference>
<evidence type="ECO:0008006" key="3">
    <source>
        <dbReference type="Google" id="ProtNLM"/>
    </source>
</evidence>